<name>A0AAN0NEX1_9RHOB</name>
<dbReference type="RefSeq" id="WP_342069682.1">
    <property type="nucleotide sequence ID" value="NZ_CP151762.1"/>
</dbReference>
<dbReference type="Pfam" id="PF16289">
    <property type="entry name" value="PIN_12"/>
    <property type="match status" value="1"/>
</dbReference>
<dbReference type="EMBL" id="CP151762">
    <property type="protein sequence ID" value="WZU63287.1"/>
    <property type="molecule type" value="Genomic_DNA"/>
</dbReference>
<reference evidence="2 3" key="1">
    <citation type="submission" date="2024-04" db="EMBL/GenBank/DDBJ databases">
        <title>Phylogenomic analyses of a clade within the roseobacter group suggest taxonomic reassignments of species of the genera Aestuariivita, Citreicella, Loktanella, Nautella, Pelagibaca, Ruegeria, Thalassobius, Thiobacimonas and Tropicibacter, and the proposal o.</title>
        <authorList>
            <person name="Jeon C.O."/>
        </authorList>
    </citation>
    <scope>NUCLEOTIDE SEQUENCE [LARGE SCALE GENOMIC DNA]</scope>
    <source>
        <strain evidence="2 3">G8-12</strain>
    </source>
</reference>
<organism evidence="2 3">
    <name type="scientific">Yoonia algicola</name>
    <dbReference type="NCBI Taxonomy" id="3137368"/>
    <lineage>
        <taxon>Bacteria</taxon>
        <taxon>Pseudomonadati</taxon>
        <taxon>Pseudomonadota</taxon>
        <taxon>Alphaproteobacteria</taxon>
        <taxon>Rhodobacterales</taxon>
        <taxon>Paracoccaceae</taxon>
        <taxon>Yoonia</taxon>
    </lineage>
</organism>
<dbReference type="Proteomes" id="UP001451782">
    <property type="component" value="Chromosome"/>
</dbReference>
<keyword evidence="3" id="KW-1185">Reference proteome</keyword>
<gene>
    <name evidence="2" type="ORF">AABB28_15740</name>
</gene>
<evidence type="ECO:0000259" key="1">
    <source>
        <dbReference type="Pfam" id="PF16289"/>
    </source>
</evidence>
<accession>A0AAN0NEX1</accession>
<dbReference type="InterPro" id="IPR032557">
    <property type="entry name" value="DUF4935"/>
</dbReference>
<proteinExistence type="predicted"/>
<feature type="domain" description="DUF4935" evidence="1">
    <location>
        <begin position="7"/>
        <end position="185"/>
    </location>
</feature>
<evidence type="ECO:0000313" key="3">
    <source>
        <dbReference type="Proteomes" id="UP001451782"/>
    </source>
</evidence>
<evidence type="ECO:0000313" key="2">
    <source>
        <dbReference type="EMBL" id="WZU63287.1"/>
    </source>
</evidence>
<protein>
    <submittedName>
        <fullName evidence="2">PIN domain-containing protein</fullName>
    </submittedName>
</protein>
<sequence>MTTLYRILIDTCIWLDLAKSYRSAPLVHALFEMCNNAELEIIVPDIVLEEFARNKDRISSEATKSLQTHVRLVKQAIPSHAVGDQQRNALVSLDDIDFTAAVGSSPSIVAQVEELMSHPENINIETTTFHRSRAALRGLEKQAPFHRDTNNIADAILFEVYDELRLGKAREHIAFGFASTNFRDFSDPRGDNRLPHPELAYAFSEKSLFITDIAKFVQDVSPDLLNDFDLHHGLAPDFRSLSDLMLEEEKLTDMIWYSRHMARRAAIENGNIKVLADQDYSRDPYRPGEILDTVWEGALAAAKEVELRYGLENLGPWDDFEWGMLNGKLSAIRWMLGYDWDMLDT</sequence>
<dbReference type="KEGG" id="yag:AABB28_15740"/>
<dbReference type="AlphaFoldDB" id="A0AAN0NEX1"/>